<dbReference type="Proteomes" id="UP000317648">
    <property type="component" value="Chromosome"/>
</dbReference>
<protein>
    <recommendedName>
        <fullName evidence="1">Autotransporter domain-containing protein</fullName>
    </recommendedName>
</protein>
<evidence type="ECO:0000313" key="3">
    <source>
        <dbReference type="Proteomes" id="UP000317648"/>
    </source>
</evidence>
<evidence type="ECO:0000259" key="1">
    <source>
        <dbReference type="Pfam" id="PF03797"/>
    </source>
</evidence>
<dbReference type="EMBL" id="CP036433">
    <property type="protein sequence ID" value="QDU96828.1"/>
    <property type="molecule type" value="Genomic_DNA"/>
</dbReference>
<reference evidence="2 3" key="1">
    <citation type="submission" date="2019-02" db="EMBL/GenBank/DDBJ databases">
        <title>Deep-cultivation of Planctomycetes and their phenomic and genomic characterization uncovers novel biology.</title>
        <authorList>
            <person name="Wiegand S."/>
            <person name="Jogler M."/>
            <person name="Boedeker C."/>
            <person name="Pinto D."/>
            <person name="Vollmers J."/>
            <person name="Rivas-Marin E."/>
            <person name="Kohn T."/>
            <person name="Peeters S.H."/>
            <person name="Heuer A."/>
            <person name="Rast P."/>
            <person name="Oberbeckmann S."/>
            <person name="Bunk B."/>
            <person name="Jeske O."/>
            <person name="Meyerdierks A."/>
            <person name="Storesund J.E."/>
            <person name="Kallscheuer N."/>
            <person name="Luecker S."/>
            <person name="Lage O.M."/>
            <person name="Pohl T."/>
            <person name="Merkel B.J."/>
            <person name="Hornburger P."/>
            <person name="Mueller R.-W."/>
            <person name="Bruemmer F."/>
            <person name="Labrenz M."/>
            <person name="Spormann A.M."/>
            <person name="Op den Camp H."/>
            <person name="Overmann J."/>
            <person name="Amann R."/>
            <person name="Jetten M.S.M."/>
            <person name="Mascher T."/>
            <person name="Medema M.H."/>
            <person name="Devos D.P."/>
            <person name="Kaster A.-K."/>
            <person name="Ovreas L."/>
            <person name="Rohde M."/>
            <person name="Galperin M.Y."/>
            <person name="Jogler C."/>
        </authorList>
    </citation>
    <scope>NUCLEOTIDE SEQUENCE [LARGE SCALE GENOMIC DNA]</scope>
    <source>
        <strain evidence="2 3">Pla85_3_4</strain>
    </source>
</reference>
<dbReference type="Pfam" id="PF03797">
    <property type="entry name" value="Autotransporter"/>
    <property type="match status" value="1"/>
</dbReference>
<proteinExistence type="predicted"/>
<dbReference type="SUPFAM" id="SSF103515">
    <property type="entry name" value="Autotransporter"/>
    <property type="match status" value="1"/>
</dbReference>
<dbReference type="Gene3D" id="2.40.128.130">
    <property type="entry name" value="Autotransporter beta-domain"/>
    <property type="match status" value="1"/>
</dbReference>
<organism evidence="2 3">
    <name type="scientific">Lignipirellula cremea</name>
    <dbReference type="NCBI Taxonomy" id="2528010"/>
    <lineage>
        <taxon>Bacteria</taxon>
        <taxon>Pseudomonadati</taxon>
        <taxon>Planctomycetota</taxon>
        <taxon>Planctomycetia</taxon>
        <taxon>Pirellulales</taxon>
        <taxon>Pirellulaceae</taxon>
        <taxon>Lignipirellula</taxon>
    </lineage>
</organism>
<name>A0A518DYA7_9BACT</name>
<feature type="domain" description="Autotransporter" evidence="1">
    <location>
        <begin position="6"/>
        <end position="68"/>
    </location>
</feature>
<dbReference type="KEGG" id="lcre:Pla8534_46500"/>
<gene>
    <name evidence="2" type="ORF">Pla8534_46500</name>
</gene>
<sequence>MKQFPSHYLLSLVGYGRQQYETRRAIPAGPAAQTAEARYGANQFHTYLEAGTTLEGAHWNATPYAGLQ</sequence>
<accession>A0A518DYA7</accession>
<dbReference type="AlphaFoldDB" id="A0A518DYA7"/>
<dbReference type="InterPro" id="IPR036709">
    <property type="entry name" value="Autotransporte_beta_dom_sf"/>
</dbReference>
<evidence type="ECO:0000313" key="2">
    <source>
        <dbReference type="EMBL" id="QDU96828.1"/>
    </source>
</evidence>
<dbReference type="RefSeq" id="WP_197442492.1">
    <property type="nucleotide sequence ID" value="NZ_CP036433.1"/>
</dbReference>
<dbReference type="InterPro" id="IPR005546">
    <property type="entry name" value="Autotransporte_beta"/>
</dbReference>
<keyword evidence="3" id="KW-1185">Reference proteome</keyword>